<dbReference type="PIRSF" id="PIRSF028757">
    <property type="entry name" value="LD-carboxypeptidase"/>
    <property type="match status" value="1"/>
</dbReference>
<evidence type="ECO:0000259" key="4">
    <source>
        <dbReference type="Pfam" id="PF17676"/>
    </source>
</evidence>
<accession>A0ABT3KY00</accession>
<gene>
    <name evidence="5" type="ORF">D5039_19275</name>
</gene>
<dbReference type="SUPFAM" id="SSF141986">
    <property type="entry name" value="LD-carboxypeptidase A C-terminal domain-like"/>
    <property type="match status" value="1"/>
</dbReference>
<dbReference type="Pfam" id="PF17676">
    <property type="entry name" value="Peptidase_S66C"/>
    <property type="match status" value="1"/>
</dbReference>
<dbReference type="EMBL" id="QZCW01000004">
    <property type="protein sequence ID" value="MCW5323202.1"/>
    <property type="molecule type" value="Genomic_DNA"/>
</dbReference>
<organism evidence="5 6">
    <name type="scientific">Verminephrobacter aporrectodeae subsp. tuberculatae</name>
    <dbReference type="NCBI Taxonomy" id="1110392"/>
    <lineage>
        <taxon>Bacteria</taxon>
        <taxon>Pseudomonadati</taxon>
        <taxon>Pseudomonadota</taxon>
        <taxon>Betaproteobacteria</taxon>
        <taxon>Burkholderiales</taxon>
        <taxon>Comamonadaceae</taxon>
        <taxon>Verminephrobacter</taxon>
    </lineage>
</organism>
<evidence type="ECO:0000313" key="6">
    <source>
        <dbReference type="Proteomes" id="UP001208935"/>
    </source>
</evidence>
<name>A0ABT3KY00_9BURK</name>
<dbReference type="InterPro" id="IPR040921">
    <property type="entry name" value="Peptidase_S66C"/>
</dbReference>
<keyword evidence="6" id="KW-1185">Reference proteome</keyword>
<dbReference type="Proteomes" id="UP001208935">
    <property type="component" value="Unassembled WGS sequence"/>
</dbReference>
<dbReference type="Pfam" id="PF02016">
    <property type="entry name" value="Peptidase_S66"/>
    <property type="match status" value="1"/>
</dbReference>
<feature type="domain" description="LD-carboxypeptidase C-terminal" evidence="4">
    <location>
        <begin position="219"/>
        <end position="333"/>
    </location>
</feature>
<dbReference type="PANTHER" id="PTHR30237">
    <property type="entry name" value="MURAMOYLTETRAPEPTIDE CARBOXYPEPTIDASE"/>
    <property type="match status" value="1"/>
</dbReference>
<protein>
    <submittedName>
        <fullName evidence="5">LD-carboxypeptidase</fullName>
    </submittedName>
</protein>
<dbReference type="InterPro" id="IPR003507">
    <property type="entry name" value="S66_fam"/>
</dbReference>
<dbReference type="CDD" id="cd07062">
    <property type="entry name" value="Peptidase_S66_mccF_like"/>
    <property type="match status" value="1"/>
</dbReference>
<reference evidence="6" key="1">
    <citation type="submission" date="2023-07" db="EMBL/GenBank/DDBJ databases">
        <title>Verminephrobacter genomes.</title>
        <authorList>
            <person name="Lund M.B."/>
        </authorList>
    </citation>
    <scope>NUCLEOTIDE SEQUENCE [LARGE SCALE GENOMIC DNA]</scope>
    <source>
        <strain evidence="6">AtM5-05</strain>
    </source>
</reference>
<dbReference type="SUPFAM" id="SSF52317">
    <property type="entry name" value="Class I glutamine amidotransferase-like"/>
    <property type="match status" value="1"/>
</dbReference>
<evidence type="ECO:0000259" key="3">
    <source>
        <dbReference type="Pfam" id="PF02016"/>
    </source>
</evidence>
<dbReference type="Gene3D" id="3.40.50.10740">
    <property type="entry name" value="Class I glutamine amidotransferase-like"/>
    <property type="match status" value="1"/>
</dbReference>
<dbReference type="InterPro" id="IPR027461">
    <property type="entry name" value="Carboxypeptidase_A_C_sf"/>
</dbReference>
<comment type="similarity">
    <text evidence="1">Belongs to the peptidase S66 family.</text>
</comment>
<sequence>MLMPQHVTMSNYLRPPALKPGDQVGIIAPSFPSAVWFPRRLAVSLDALRTQLSVQPVLAEHVYKAQTYVSGPINERAIELQKFLESPSISAVFTTLGGFNSNELLPYLDFQTLKNKPKIFVGYSDTTLLQLALTSTCRWVTFSGPALLPQFGEYPEAQPFTVNNLKAILMGDCSDMDLLDAPQRTHEFLDWSADEAYSRARQMQFNPGRQVWRKGQARAPLFGGNIETINFLIGTPWLQWPDEFILFVEATEAEATLPRIQRALVHLKQCGVFERVRGFLFGQCPDACQTAGQTLEEMVLQVLQEYEFPIVAELSFGHSDPMLTLPNGCMANIQADQDQARVTLLESAVDLSVANAAPCAGPAAALEKAVPI</sequence>
<evidence type="ECO:0000256" key="1">
    <source>
        <dbReference type="ARBA" id="ARBA00010233"/>
    </source>
</evidence>
<comment type="caution">
    <text evidence="5">The sequence shown here is derived from an EMBL/GenBank/DDBJ whole genome shotgun (WGS) entry which is preliminary data.</text>
</comment>
<evidence type="ECO:0000313" key="5">
    <source>
        <dbReference type="EMBL" id="MCW5323202.1"/>
    </source>
</evidence>
<dbReference type="PANTHER" id="PTHR30237:SF5">
    <property type="entry name" value="CARBOXYPEPTIDASE VC_A0337-RELATED"/>
    <property type="match status" value="1"/>
</dbReference>
<dbReference type="Gene3D" id="3.50.30.60">
    <property type="entry name" value="LD-carboxypeptidase A C-terminal domain-like"/>
    <property type="match status" value="1"/>
</dbReference>
<feature type="domain" description="LD-carboxypeptidase N-terminal" evidence="3">
    <location>
        <begin position="24"/>
        <end position="144"/>
    </location>
</feature>
<dbReference type="InterPro" id="IPR029062">
    <property type="entry name" value="Class_I_gatase-like"/>
</dbReference>
<dbReference type="InterPro" id="IPR040449">
    <property type="entry name" value="Peptidase_S66_N"/>
</dbReference>
<dbReference type="InterPro" id="IPR027478">
    <property type="entry name" value="LdcA_N"/>
</dbReference>
<proteinExistence type="inferred from homology"/>
<keyword evidence="2" id="KW-0378">Hydrolase</keyword>
<evidence type="ECO:0000256" key="2">
    <source>
        <dbReference type="ARBA" id="ARBA00022801"/>
    </source>
</evidence>